<protein>
    <submittedName>
        <fullName evidence="1">Uncharacterized protein</fullName>
    </submittedName>
</protein>
<accession>A0A7X0Y4Q8</accession>
<organism evidence="1 2">
    <name type="scientific">Listeria grandensis</name>
    <dbReference type="NCBI Taxonomy" id="1494963"/>
    <lineage>
        <taxon>Bacteria</taxon>
        <taxon>Bacillati</taxon>
        <taxon>Bacillota</taxon>
        <taxon>Bacilli</taxon>
        <taxon>Bacillales</taxon>
        <taxon>Listeriaceae</taxon>
        <taxon>Listeria</taxon>
    </lineage>
</organism>
<comment type="caution">
    <text evidence="1">The sequence shown here is derived from an EMBL/GenBank/DDBJ whole genome shotgun (WGS) entry which is preliminary data.</text>
</comment>
<sequence>MKKILIIIASVMLLGLIVFLVINKNNFSPNNSEFRLHDQFYLTIGGKDLETLEKPTKQDIDEQIGTIQGIWKYAPMISDFQSPTIPDKSVVYSAKAFPVIKEKDLIYYARLIVVTPDNEFFWFYCIP</sequence>
<dbReference type="Proteomes" id="UP000535908">
    <property type="component" value="Unassembled WGS sequence"/>
</dbReference>
<dbReference type="RefSeq" id="WP_185410206.1">
    <property type="nucleotide sequence ID" value="NZ_JAARRE010000008.1"/>
</dbReference>
<proteinExistence type="predicted"/>
<dbReference type="AlphaFoldDB" id="A0A7X0Y4Q8"/>
<evidence type="ECO:0000313" key="1">
    <source>
        <dbReference type="EMBL" id="MBC1936921.1"/>
    </source>
</evidence>
<gene>
    <name evidence="1" type="ORF">HCA69_11120</name>
</gene>
<reference evidence="1 2" key="1">
    <citation type="submission" date="2020-03" db="EMBL/GenBank/DDBJ databases">
        <title>Soil Listeria distribution.</title>
        <authorList>
            <person name="Liao J."/>
            <person name="Wiedmann M."/>
        </authorList>
    </citation>
    <scope>NUCLEOTIDE SEQUENCE [LARGE SCALE GENOMIC DNA]</scope>
    <source>
        <strain evidence="1 2">FSL L7-0741</strain>
    </source>
</reference>
<evidence type="ECO:0000313" key="2">
    <source>
        <dbReference type="Proteomes" id="UP000535908"/>
    </source>
</evidence>
<name>A0A7X0Y4Q8_9LIST</name>
<dbReference type="EMBL" id="JAARWN010000011">
    <property type="protein sequence ID" value="MBC1936921.1"/>
    <property type="molecule type" value="Genomic_DNA"/>
</dbReference>